<comment type="caution">
    <text evidence="1">The sequence shown here is derived from an EMBL/GenBank/DDBJ whole genome shotgun (WGS) entry which is preliminary data.</text>
</comment>
<organism evidence="1 2">
    <name type="scientific">Parafrankia soli</name>
    <dbReference type="NCBI Taxonomy" id="2599596"/>
    <lineage>
        <taxon>Bacteria</taxon>
        <taxon>Bacillati</taxon>
        <taxon>Actinomycetota</taxon>
        <taxon>Actinomycetes</taxon>
        <taxon>Frankiales</taxon>
        <taxon>Frankiaceae</taxon>
        <taxon>Parafrankia</taxon>
    </lineage>
</organism>
<keyword evidence="2" id="KW-1185">Reference proteome</keyword>
<evidence type="ECO:0000313" key="2">
    <source>
        <dbReference type="Proteomes" id="UP000179769"/>
    </source>
</evidence>
<name>A0A1S1QXN2_9ACTN</name>
<accession>A0A1S1QXN2</accession>
<evidence type="ECO:0000313" key="1">
    <source>
        <dbReference type="EMBL" id="OHV38289.1"/>
    </source>
</evidence>
<proteinExistence type="predicted"/>
<dbReference type="OrthoDB" id="4350294at2"/>
<protein>
    <submittedName>
        <fullName evidence="1">Uncharacterized protein</fullName>
    </submittedName>
</protein>
<dbReference type="EMBL" id="MAXA01000106">
    <property type="protein sequence ID" value="OHV38289.1"/>
    <property type="molecule type" value="Genomic_DNA"/>
</dbReference>
<gene>
    <name evidence="1" type="ORF">BBK14_33145</name>
</gene>
<sequence>MSGPGAQRPCPAGADCVAGHTAARAWLHDLVQLMLMTGSVAQRPDRDLHPWLEGLSLRPDGHPTPDAVELTTGLAGREPGSLGHDGSDRFQATRKIISAAGLDPDTWGVCPACGGHGVHPDDVPPEGRP</sequence>
<dbReference type="AlphaFoldDB" id="A0A1S1QXN2"/>
<dbReference type="Proteomes" id="UP000179769">
    <property type="component" value="Unassembled WGS sequence"/>
</dbReference>
<reference evidence="2" key="1">
    <citation type="submission" date="2016-07" db="EMBL/GenBank/DDBJ databases">
        <title>Frankia sp. NRRL B-16219 Genome sequencing.</title>
        <authorList>
            <person name="Ghodhbane-Gtari F."/>
            <person name="Swanson E."/>
            <person name="Gueddou A."/>
            <person name="Louati M."/>
            <person name="Nouioui I."/>
            <person name="Hezbri K."/>
            <person name="Abebe-Akele F."/>
            <person name="Simpson S."/>
            <person name="Morris K."/>
            <person name="Thomas K."/>
            <person name="Gtari M."/>
            <person name="Tisa L.S."/>
        </authorList>
    </citation>
    <scope>NUCLEOTIDE SEQUENCE [LARGE SCALE GENOMIC DNA]</scope>
    <source>
        <strain evidence="2">NRRL B-16219</strain>
    </source>
</reference>